<name>A0A8J5V2Q0_ZIZPA</name>
<dbReference type="InterPro" id="IPR001471">
    <property type="entry name" value="AP2/ERF_dom"/>
</dbReference>
<protein>
    <recommendedName>
        <fullName evidence="6">AP2/ERF domain-containing protein</fullName>
    </recommendedName>
</protein>
<dbReference type="AlphaFoldDB" id="A0A8J5V2Q0"/>
<keyword evidence="5" id="KW-0539">Nucleus</keyword>
<evidence type="ECO:0000256" key="5">
    <source>
        <dbReference type="ARBA" id="ARBA00023242"/>
    </source>
</evidence>
<evidence type="ECO:0000259" key="6">
    <source>
        <dbReference type="PROSITE" id="PS51032"/>
    </source>
</evidence>
<reference evidence="7" key="2">
    <citation type="submission" date="2021-02" db="EMBL/GenBank/DDBJ databases">
        <authorList>
            <person name="Kimball J.A."/>
            <person name="Haas M.W."/>
            <person name="Macchietto M."/>
            <person name="Kono T."/>
            <person name="Duquette J."/>
            <person name="Shao M."/>
        </authorList>
    </citation>
    <scope>NUCLEOTIDE SEQUENCE</scope>
    <source>
        <tissue evidence="7">Fresh leaf tissue</tissue>
    </source>
</reference>
<keyword evidence="2" id="KW-0805">Transcription regulation</keyword>
<keyword evidence="4" id="KW-0804">Transcription</keyword>
<dbReference type="EMBL" id="JAAALK010000953">
    <property type="protein sequence ID" value="KAG8043771.1"/>
    <property type="molecule type" value="Genomic_DNA"/>
</dbReference>
<evidence type="ECO:0000256" key="4">
    <source>
        <dbReference type="ARBA" id="ARBA00023163"/>
    </source>
</evidence>
<evidence type="ECO:0000256" key="2">
    <source>
        <dbReference type="ARBA" id="ARBA00023015"/>
    </source>
</evidence>
<sequence>MSSKQPKFKGVRQRNWGSWVAEIRHPLLKTRIWLGTFETADDAARAYDEAAWLVIGPEAPTNFPLDDPGNDGTYLSPAMRTRLSAMVAEAGGQAPATAPANGDDATRVTDQYIEEMINEMTYYGTIEIVGPRRAPERAHQPGN</sequence>
<gene>
    <name evidence="7" type="ORF">GUJ93_ZPchr0458g22843</name>
</gene>
<dbReference type="PANTHER" id="PTHR31194:SF192">
    <property type="entry name" value="OS02G0797100 PROTEIN"/>
    <property type="match status" value="1"/>
</dbReference>
<dbReference type="Proteomes" id="UP000729402">
    <property type="component" value="Unassembled WGS sequence"/>
</dbReference>
<dbReference type="GO" id="GO:0003677">
    <property type="term" value="F:DNA binding"/>
    <property type="evidence" value="ECO:0007669"/>
    <property type="project" value="UniProtKB-KW"/>
</dbReference>
<dbReference type="SMART" id="SM00380">
    <property type="entry name" value="AP2"/>
    <property type="match status" value="1"/>
</dbReference>
<dbReference type="PROSITE" id="PS51032">
    <property type="entry name" value="AP2_ERF"/>
    <property type="match status" value="1"/>
</dbReference>
<dbReference type="InterPro" id="IPR050913">
    <property type="entry name" value="AP2/ERF_ERF"/>
</dbReference>
<keyword evidence="3" id="KW-0238">DNA-binding</keyword>
<comment type="subcellular location">
    <subcellularLocation>
        <location evidence="1">Nucleus</location>
    </subcellularLocation>
</comment>
<dbReference type="PANTHER" id="PTHR31194">
    <property type="entry name" value="SHN SHINE , DNA BINDING / TRANSCRIPTION FACTOR"/>
    <property type="match status" value="1"/>
</dbReference>
<dbReference type="GO" id="GO:0005634">
    <property type="term" value="C:nucleus"/>
    <property type="evidence" value="ECO:0007669"/>
    <property type="project" value="UniProtKB-SubCell"/>
</dbReference>
<proteinExistence type="predicted"/>
<comment type="caution">
    <text evidence="7">The sequence shown here is derived from an EMBL/GenBank/DDBJ whole genome shotgun (WGS) entry which is preliminary data.</text>
</comment>
<organism evidence="7 8">
    <name type="scientific">Zizania palustris</name>
    <name type="common">Northern wild rice</name>
    <dbReference type="NCBI Taxonomy" id="103762"/>
    <lineage>
        <taxon>Eukaryota</taxon>
        <taxon>Viridiplantae</taxon>
        <taxon>Streptophyta</taxon>
        <taxon>Embryophyta</taxon>
        <taxon>Tracheophyta</taxon>
        <taxon>Spermatophyta</taxon>
        <taxon>Magnoliopsida</taxon>
        <taxon>Liliopsida</taxon>
        <taxon>Poales</taxon>
        <taxon>Poaceae</taxon>
        <taxon>BOP clade</taxon>
        <taxon>Oryzoideae</taxon>
        <taxon>Oryzeae</taxon>
        <taxon>Zizaniinae</taxon>
        <taxon>Zizania</taxon>
    </lineage>
</organism>
<feature type="domain" description="AP2/ERF" evidence="6">
    <location>
        <begin position="7"/>
        <end position="64"/>
    </location>
</feature>
<evidence type="ECO:0000256" key="3">
    <source>
        <dbReference type="ARBA" id="ARBA00023125"/>
    </source>
</evidence>
<dbReference type="FunFam" id="3.30.730.10:FF:000001">
    <property type="entry name" value="Ethylene-responsive transcription factor 2"/>
    <property type="match status" value="1"/>
</dbReference>
<evidence type="ECO:0000313" key="7">
    <source>
        <dbReference type="EMBL" id="KAG8043771.1"/>
    </source>
</evidence>
<dbReference type="OrthoDB" id="1920676at2759"/>
<accession>A0A8J5V2Q0</accession>
<evidence type="ECO:0000256" key="1">
    <source>
        <dbReference type="ARBA" id="ARBA00004123"/>
    </source>
</evidence>
<reference evidence="7" key="1">
    <citation type="journal article" date="2021" name="bioRxiv">
        <title>Whole Genome Assembly and Annotation of Northern Wild Rice, Zizania palustris L., Supports a Whole Genome Duplication in the Zizania Genus.</title>
        <authorList>
            <person name="Haas M."/>
            <person name="Kono T."/>
            <person name="Macchietto M."/>
            <person name="Millas R."/>
            <person name="McGilp L."/>
            <person name="Shao M."/>
            <person name="Duquette J."/>
            <person name="Hirsch C.N."/>
            <person name="Kimball J."/>
        </authorList>
    </citation>
    <scope>NUCLEOTIDE SEQUENCE</scope>
    <source>
        <tissue evidence="7">Fresh leaf tissue</tissue>
    </source>
</reference>
<dbReference type="CDD" id="cd00018">
    <property type="entry name" value="AP2"/>
    <property type="match status" value="1"/>
</dbReference>
<dbReference type="Pfam" id="PF00847">
    <property type="entry name" value="AP2"/>
    <property type="match status" value="1"/>
</dbReference>
<keyword evidence="8" id="KW-1185">Reference proteome</keyword>
<dbReference type="GO" id="GO:0003700">
    <property type="term" value="F:DNA-binding transcription factor activity"/>
    <property type="evidence" value="ECO:0007669"/>
    <property type="project" value="InterPro"/>
</dbReference>
<evidence type="ECO:0000313" key="8">
    <source>
        <dbReference type="Proteomes" id="UP000729402"/>
    </source>
</evidence>